<organism evidence="1 2">
    <name type="scientific">Leptospira borgpetersenii serovar Hardjo-bovis str. Sponselee</name>
    <dbReference type="NCBI Taxonomy" id="1303729"/>
    <lineage>
        <taxon>Bacteria</taxon>
        <taxon>Pseudomonadati</taxon>
        <taxon>Spirochaetota</taxon>
        <taxon>Spirochaetia</taxon>
        <taxon>Leptospirales</taxon>
        <taxon>Leptospiraceae</taxon>
        <taxon>Leptospira</taxon>
    </lineage>
</organism>
<accession>M6BXG0</accession>
<comment type="caution">
    <text evidence="1">The sequence shown here is derived from an EMBL/GenBank/DDBJ whole genome shotgun (WGS) entry which is preliminary data.</text>
</comment>
<reference evidence="1 2" key="1">
    <citation type="submission" date="2013-01" db="EMBL/GenBank/DDBJ databases">
        <authorList>
            <person name="Harkins D.M."/>
            <person name="Durkin A.S."/>
            <person name="Brinkac L.M."/>
            <person name="Haft D.H."/>
            <person name="Selengut J.D."/>
            <person name="Sanka R."/>
            <person name="DePew J."/>
            <person name="Purushe J."/>
            <person name="Galloway R.L."/>
            <person name="Vinetz J.M."/>
            <person name="Sutton G.G."/>
            <person name="Nierman W.C."/>
            <person name="Fouts D.E."/>
        </authorList>
    </citation>
    <scope>NUCLEOTIDE SEQUENCE [LARGE SCALE GENOMIC DNA]</scope>
    <source>
        <strain evidence="1 2">Sponselee CDC</strain>
    </source>
</reference>
<protein>
    <submittedName>
        <fullName evidence="1">Uncharacterized protein</fullName>
    </submittedName>
</protein>
<name>M6BXG0_LEPBO</name>
<dbReference type="Proteomes" id="UP000011873">
    <property type="component" value="Unassembled WGS sequence"/>
</dbReference>
<dbReference type="PATRIC" id="fig|1218567.3.peg.505"/>
<gene>
    <name evidence="1" type="ORF">LEP1GSC016_3333</name>
</gene>
<dbReference type="EMBL" id="ANMU01000020">
    <property type="protein sequence ID" value="EMJ84417.1"/>
    <property type="molecule type" value="Genomic_DNA"/>
</dbReference>
<evidence type="ECO:0000313" key="2">
    <source>
        <dbReference type="Proteomes" id="UP000011873"/>
    </source>
</evidence>
<sequence length="41" mass="4713">MEGKRTGNCTRVLFLPTLSSVNGGAGLNLRRIEIFFRKRRF</sequence>
<evidence type="ECO:0000313" key="1">
    <source>
        <dbReference type="EMBL" id="EMJ84417.1"/>
    </source>
</evidence>
<dbReference type="AlphaFoldDB" id="M6BXG0"/>
<proteinExistence type="predicted"/>